<dbReference type="CDD" id="cd00920">
    <property type="entry name" value="Cupredoxin"/>
    <property type="match status" value="1"/>
</dbReference>
<evidence type="ECO:0000256" key="3">
    <source>
        <dbReference type="SAM" id="Phobius"/>
    </source>
</evidence>
<evidence type="ECO:0000256" key="2">
    <source>
        <dbReference type="ARBA" id="ARBA00023008"/>
    </source>
</evidence>
<keyword evidence="3" id="KW-0812">Transmembrane</keyword>
<keyword evidence="3" id="KW-0472">Membrane</keyword>
<dbReference type="PANTHER" id="PTHR38439">
    <property type="entry name" value="AURACYANIN-B"/>
    <property type="match status" value="1"/>
</dbReference>
<dbReference type="GO" id="GO:0046872">
    <property type="term" value="F:metal ion binding"/>
    <property type="evidence" value="ECO:0007669"/>
    <property type="project" value="UniProtKB-KW"/>
</dbReference>
<dbReference type="Gene3D" id="2.60.40.420">
    <property type="entry name" value="Cupredoxins - blue copper proteins"/>
    <property type="match status" value="1"/>
</dbReference>
<keyword evidence="3" id="KW-1133">Transmembrane helix</keyword>
<dbReference type="PANTHER" id="PTHR38439:SF3">
    <property type="entry name" value="COPPER-RESISTANT CUPROPROTEIN COPI"/>
    <property type="match status" value="1"/>
</dbReference>
<protein>
    <recommendedName>
        <fullName evidence="4">EfeO-type cupredoxin-like domain-containing protein</fullName>
    </recommendedName>
</protein>
<reference evidence="5 6" key="1">
    <citation type="journal article" date="2016" name="Nat. Commun.">
        <title>Thousands of microbial genomes shed light on interconnected biogeochemical processes in an aquifer system.</title>
        <authorList>
            <person name="Anantharaman K."/>
            <person name="Brown C.T."/>
            <person name="Hug L.A."/>
            <person name="Sharon I."/>
            <person name="Castelle C.J."/>
            <person name="Probst A.J."/>
            <person name="Thomas B.C."/>
            <person name="Singh A."/>
            <person name="Wilkins M.J."/>
            <person name="Karaoz U."/>
            <person name="Brodie E.L."/>
            <person name="Williams K.H."/>
            <person name="Hubbard S.S."/>
            <person name="Banfield J.F."/>
        </authorList>
    </citation>
    <scope>NUCLEOTIDE SEQUENCE [LARGE SCALE GENOMIC DNA]</scope>
</reference>
<evidence type="ECO:0000313" key="6">
    <source>
        <dbReference type="Proteomes" id="UP000178650"/>
    </source>
</evidence>
<dbReference type="InterPro" id="IPR033138">
    <property type="entry name" value="Cu_oxidase_CS"/>
</dbReference>
<feature type="domain" description="EfeO-type cupredoxin-like" evidence="4">
    <location>
        <begin position="20"/>
        <end position="129"/>
    </location>
</feature>
<evidence type="ECO:0000259" key="4">
    <source>
        <dbReference type="Pfam" id="PF13473"/>
    </source>
</evidence>
<organism evidence="5 6">
    <name type="scientific">Candidatus Staskawiczbacteria bacterium RIFOXYB1_FULL_37_44</name>
    <dbReference type="NCBI Taxonomy" id="1802223"/>
    <lineage>
        <taxon>Bacteria</taxon>
        <taxon>Candidatus Staskawicziibacteriota</taxon>
    </lineage>
</organism>
<sequence length="130" mass="14398">MQRKILVSFILAAAIVLVAAVIFGYYYSQPPAANNVQESSVKTFTLTANNFSFAPSEIRAQKGDRVKIILDNVDGFHDWVIDEFNAKTSKVQGPAKAEVEFTADKTGTFEFYCSVGQHRQMGMKGNLIVE</sequence>
<comment type="caution">
    <text evidence="5">The sequence shown here is derived from an EMBL/GenBank/DDBJ whole genome shotgun (WGS) entry which is preliminary data.</text>
</comment>
<keyword evidence="1" id="KW-0479">Metal-binding</keyword>
<dbReference type="AlphaFoldDB" id="A0A1G2IZG8"/>
<gene>
    <name evidence="5" type="ORF">A2358_03595</name>
</gene>
<dbReference type="InterPro" id="IPR028096">
    <property type="entry name" value="EfeO_Cupredoxin"/>
</dbReference>
<dbReference type="STRING" id="1802223.A2358_03595"/>
<evidence type="ECO:0000313" key="5">
    <source>
        <dbReference type="EMBL" id="OGZ79518.1"/>
    </source>
</evidence>
<dbReference type="SUPFAM" id="SSF49503">
    <property type="entry name" value="Cupredoxins"/>
    <property type="match status" value="1"/>
</dbReference>
<dbReference type="InterPro" id="IPR050845">
    <property type="entry name" value="Cu-binding_ET"/>
</dbReference>
<feature type="transmembrane region" description="Helical" evidence="3">
    <location>
        <begin position="5"/>
        <end position="27"/>
    </location>
</feature>
<name>A0A1G2IZG8_9BACT</name>
<dbReference type="Proteomes" id="UP000178650">
    <property type="component" value="Unassembled WGS sequence"/>
</dbReference>
<dbReference type="EMBL" id="MHPJ01000002">
    <property type="protein sequence ID" value="OGZ79518.1"/>
    <property type="molecule type" value="Genomic_DNA"/>
</dbReference>
<dbReference type="PROSITE" id="PS00079">
    <property type="entry name" value="MULTICOPPER_OXIDASE1"/>
    <property type="match status" value="1"/>
</dbReference>
<evidence type="ECO:0000256" key="1">
    <source>
        <dbReference type="ARBA" id="ARBA00022723"/>
    </source>
</evidence>
<dbReference type="InterPro" id="IPR008972">
    <property type="entry name" value="Cupredoxin"/>
</dbReference>
<proteinExistence type="predicted"/>
<keyword evidence="2" id="KW-0186">Copper</keyword>
<accession>A0A1G2IZG8</accession>
<dbReference type="Pfam" id="PF13473">
    <property type="entry name" value="Cupredoxin_1"/>
    <property type="match status" value="1"/>
</dbReference>